<accession>A0A146G882</accession>
<comment type="caution">
    <text evidence="9">The sequence shown here is derived from an EMBL/GenBank/DDBJ whole genome shotgun (WGS) entry which is preliminary data.</text>
</comment>
<dbReference type="AlphaFoldDB" id="A0A146G882"/>
<proteinExistence type="inferred from homology"/>
<dbReference type="Proteomes" id="UP000076023">
    <property type="component" value="Unassembled WGS sequence"/>
</dbReference>
<dbReference type="STRING" id="690879.TSACC_22336"/>
<dbReference type="GO" id="GO:0006310">
    <property type="term" value="P:DNA recombination"/>
    <property type="evidence" value="ECO:0007669"/>
    <property type="project" value="UniProtKB-UniRule"/>
</dbReference>
<keyword evidence="3 6" id="KW-0238">DNA-binding</keyword>
<evidence type="ECO:0000256" key="1">
    <source>
        <dbReference type="ARBA" id="ARBA00022490"/>
    </source>
</evidence>
<dbReference type="InterPro" id="IPR012340">
    <property type="entry name" value="NA-bd_OB-fold"/>
</dbReference>
<dbReference type="InterPro" id="IPR013849">
    <property type="entry name" value="DNA_helicase_Holl-junc_RuvA_I"/>
</dbReference>
<comment type="domain">
    <text evidence="6">Has three domains with a flexible linker between the domains II and III and assumes an 'L' shape. Domain III is highly mobile and contacts RuvB.</text>
</comment>
<evidence type="ECO:0000313" key="9">
    <source>
        <dbReference type="EMBL" id="GAT33915.1"/>
    </source>
</evidence>
<dbReference type="Pfam" id="PF07499">
    <property type="entry name" value="RuvA_C"/>
    <property type="match status" value="1"/>
</dbReference>
<organism evidence="9 10">
    <name type="scientific">Terrimicrobium sacchariphilum</name>
    <dbReference type="NCBI Taxonomy" id="690879"/>
    <lineage>
        <taxon>Bacteria</taxon>
        <taxon>Pseudomonadati</taxon>
        <taxon>Verrucomicrobiota</taxon>
        <taxon>Terrimicrobiia</taxon>
        <taxon>Terrimicrobiales</taxon>
        <taxon>Terrimicrobiaceae</taxon>
        <taxon>Terrimicrobium</taxon>
    </lineage>
</organism>
<dbReference type="SUPFAM" id="SSF47781">
    <property type="entry name" value="RuvA domain 2-like"/>
    <property type="match status" value="1"/>
</dbReference>
<feature type="region of interest" description="Domain III" evidence="6">
    <location>
        <begin position="150"/>
        <end position="202"/>
    </location>
</feature>
<keyword evidence="9" id="KW-0067">ATP-binding</keyword>
<dbReference type="GO" id="GO:0009379">
    <property type="term" value="C:Holliday junction helicase complex"/>
    <property type="evidence" value="ECO:0007669"/>
    <property type="project" value="InterPro"/>
</dbReference>
<keyword evidence="4 6" id="KW-0233">DNA recombination</keyword>
<dbReference type="GO" id="GO:0009378">
    <property type="term" value="F:four-way junction helicase activity"/>
    <property type="evidence" value="ECO:0007669"/>
    <property type="project" value="InterPro"/>
</dbReference>
<dbReference type="Gene3D" id="1.10.150.20">
    <property type="entry name" value="5' to 3' exonuclease, C-terminal subdomain"/>
    <property type="match status" value="1"/>
</dbReference>
<dbReference type="InterPro" id="IPR010994">
    <property type="entry name" value="RuvA_2-like"/>
</dbReference>
<dbReference type="SUPFAM" id="SSF46929">
    <property type="entry name" value="DNA helicase RuvA subunit, C-terminal domain"/>
    <property type="match status" value="1"/>
</dbReference>
<dbReference type="Gene3D" id="1.10.8.10">
    <property type="entry name" value="DNA helicase RuvA subunit, C-terminal domain"/>
    <property type="match status" value="1"/>
</dbReference>
<dbReference type="GO" id="GO:0005524">
    <property type="term" value="F:ATP binding"/>
    <property type="evidence" value="ECO:0007669"/>
    <property type="project" value="InterPro"/>
</dbReference>
<keyword evidence="9" id="KW-0378">Hydrolase</keyword>
<name>A0A146G882_TERSA</name>
<reference evidence="10" key="1">
    <citation type="journal article" date="2017" name="Genome Announc.">
        <title>Draft Genome Sequence of Terrimicrobium sacchariphilum NM-5T, a Facultative Anaerobic Soil Bacterium of the Class Spartobacteria.</title>
        <authorList>
            <person name="Qiu Y.L."/>
            <person name="Tourlousse D.M."/>
            <person name="Matsuura N."/>
            <person name="Ohashi A."/>
            <person name="Sekiguchi Y."/>
        </authorList>
    </citation>
    <scope>NUCLEOTIDE SEQUENCE [LARGE SCALE GENOMIC DNA]</scope>
    <source>
        <strain evidence="10">NM-5</strain>
    </source>
</reference>
<evidence type="ECO:0000256" key="5">
    <source>
        <dbReference type="ARBA" id="ARBA00023204"/>
    </source>
</evidence>
<dbReference type="InParanoid" id="A0A146G882"/>
<dbReference type="GO" id="GO:0006281">
    <property type="term" value="P:DNA repair"/>
    <property type="evidence" value="ECO:0007669"/>
    <property type="project" value="UniProtKB-UniRule"/>
</dbReference>
<comment type="caution">
    <text evidence="6">Lacks conserved residue(s) required for the propagation of feature annotation.</text>
</comment>
<dbReference type="GO" id="GO:0000400">
    <property type="term" value="F:four-way junction DNA binding"/>
    <property type="evidence" value="ECO:0007669"/>
    <property type="project" value="UniProtKB-UniRule"/>
</dbReference>
<keyword evidence="9" id="KW-0347">Helicase</keyword>
<dbReference type="Pfam" id="PF01330">
    <property type="entry name" value="RuvA_N"/>
    <property type="match status" value="1"/>
</dbReference>
<comment type="function">
    <text evidence="6">The RuvA-RuvB-RuvC complex processes Holliday junction (HJ) DNA during genetic recombination and DNA repair, while the RuvA-RuvB complex plays an important role in the rescue of blocked DNA replication forks via replication fork reversal (RFR). RuvA specifically binds to HJ cruciform DNA, conferring on it an open structure. The RuvB hexamer acts as an ATP-dependent pump, pulling dsDNA into and through the RuvAB complex. HJ branch migration allows RuvC to scan DNA until it finds its consensus sequence, where it cleaves and resolves the cruciform DNA.</text>
</comment>
<keyword evidence="10" id="KW-1185">Reference proteome</keyword>
<comment type="similarity">
    <text evidence="6">Belongs to the RuvA family.</text>
</comment>
<dbReference type="HAMAP" id="MF_00031">
    <property type="entry name" value="DNA_HJ_migration_RuvA"/>
    <property type="match status" value="1"/>
</dbReference>
<dbReference type="RefSeq" id="WP_075079594.1">
    <property type="nucleotide sequence ID" value="NZ_BDCO01000002.1"/>
</dbReference>
<keyword evidence="2 6" id="KW-0227">DNA damage</keyword>
<keyword evidence="9" id="KW-0547">Nucleotide-binding</keyword>
<comment type="subcellular location">
    <subcellularLocation>
        <location evidence="6">Cytoplasm</location>
    </subcellularLocation>
</comment>
<keyword evidence="5 6" id="KW-0234">DNA repair</keyword>
<feature type="region of interest" description="Domain I" evidence="6">
    <location>
        <begin position="1"/>
        <end position="64"/>
    </location>
</feature>
<protein>
    <recommendedName>
        <fullName evidence="6">Holliday junction branch migration complex subunit RuvA</fullName>
    </recommendedName>
</protein>
<sequence length="202" mass="21534">MIAFLEGELAEALPTHLVINVHGVGYHVMIPLSSFEKLPQVGARTRILTHLVVREDAHVLYGFVTAGERDLFRLLVNHVTGVGPKMGLAVLSGMSVESFKAAVVAGDIVAISRISGVGKKTAERIVLELKDKVGVAAEWEAASAANAPGPRDHAIHDAVLALISLGYKQVDAHKAVKQVLDKTPAAAGDAEELIRQALRYLI</sequence>
<evidence type="ECO:0000256" key="3">
    <source>
        <dbReference type="ARBA" id="ARBA00023125"/>
    </source>
</evidence>
<evidence type="ECO:0000313" key="10">
    <source>
        <dbReference type="Proteomes" id="UP000076023"/>
    </source>
</evidence>
<feature type="domain" description="DNA helicase Holliday junction RuvA type" evidence="7">
    <location>
        <begin position="1"/>
        <end position="62"/>
    </location>
</feature>
<evidence type="ECO:0000256" key="2">
    <source>
        <dbReference type="ARBA" id="ARBA00022763"/>
    </source>
</evidence>
<dbReference type="OrthoDB" id="5293449at2"/>
<evidence type="ECO:0000259" key="7">
    <source>
        <dbReference type="Pfam" id="PF01330"/>
    </source>
</evidence>
<dbReference type="GO" id="GO:0048476">
    <property type="term" value="C:Holliday junction resolvase complex"/>
    <property type="evidence" value="ECO:0007669"/>
    <property type="project" value="UniProtKB-UniRule"/>
</dbReference>
<feature type="domain" description="Holliday junction DNA helicase RuvA C-terminal" evidence="8">
    <location>
        <begin position="155"/>
        <end position="201"/>
    </location>
</feature>
<dbReference type="EMBL" id="BDCO01000002">
    <property type="protein sequence ID" value="GAT33915.1"/>
    <property type="molecule type" value="Genomic_DNA"/>
</dbReference>
<dbReference type="Pfam" id="PF14520">
    <property type="entry name" value="HHH_5"/>
    <property type="match status" value="1"/>
</dbReference>
<evidence type="ECO:0000256" key="6">
    <source>
        <dbReference type="HAMAP-Rule" id="MF_00031"/>
    </source>
</evidence>
<comment type="subunit">
    <text evidence="6">Homotetramer. Forms an RuvA(8)-RuvB(12)-Holliday junction (HJ) complex. HJ DNA is sandwiched between 2 RuvA tetramers; dsDNA enters through RuvA and exits via RuvB. An RuvB hexamer assembles on each DNA strand where it exits the tetramer. Each RuvB hexamer is contacted by two RuvA subunits (via domain III) on 2 adjacent RuvB subunits; this complex drives branch migration. In the full resolvosome a probable DNA-RuvA(4)-RuvB(12)-RuvC(2) complex forms which resolves the HJ.</text>
</comment>
<dbReference type="CDD" id="cd14332">
    <property type="entry name" value="UBA_RuvA_C"/>
    <property type="match status" value="1"/>
</dbReference>
<gene>
    <name evidence="6" type="primary">ruvA</name>
    <name evidence="9" type="ORF">TSACC_22336</name>
</gene>
<evidence type="ECO:0000256" key="4">
    <source>
        <dbReference type="ARBA" id="ARBA00023172"/>
    </source>
</evidence>
<dbReference type="GO" id="GO:0005737">
    <property type="term" value="C:cytoplasm"/>
    <property type="evidence" value="ECO:0007669"/>
    <property type="project" value="UniProtKB-SubCell"/>
</dbReference>
<dbReference type="SUPFAM" id="SSF50249">
    <property type="entry name" value="Nucleic acid-binding proteins"/>
    <property type="match status" value="1"/>
</dbReference>
<dbReference type="FunCoup" id="A0A146G882">
    <property type="interactions" value="237"/>
</dbReference>
<evidence type="ECO:0000259" key="8">
    <source>
        <dbReference type="Pfam" id="PF07499"/>
    </source>
</evidence>
<dbReference type="InterPro" id="IPR000085">
    <property type="entry name" value="RuvA"/>
</dbReference>
<dbReference type="Gene3D" id="2.40.50.140">
    <property type="entry name" value="Nucleic acid-binding proteins"/>
    <property type="match status" value="1"/>
</dbReference>
<dbReference type="InterPro" id="IPR011114">
    <property type="entry name" value="RuvA_C"/>
</dbReference>
<dbReference type="InterPro" id="IPR036267">
    <property type="entry name" value="RuvA_C_sf"/>
</dbReference>
<dbReference type="NCBIfam" id="TIGR00084">
    <property type="entry name" value="ruvA"/>
    <property type="match status" value="1"/>
</dbReference>
<keyword evidence="1 6" id="KW-0963">Cytoplasm</keyword>